<reference evidence="3 4" key="1">
    <citation type="submission" date="2020-02" db="EMBL/GenBank/DDBJ databases">
        <title>Draft genome sequence of Haematococcus lacustris strain NIES-144.</title>
        <authorList>
            <person name="Morimoto D."/>
            <person name="Nakagawa S."/>
            <person name="Yoshida T."/>
            <person name="Sawayama S."/>
        </authorList>
    </citation>
    <scope>NUCLEOTIDE SEQUENCE [LARGE SCALE GENOMIC DNA]</scope>
    <source>
        <strain evidence="3 4">NIES-144</strain>
    </source>
</reference>
<proteinExistence type="predicted"/>
<dbReference type="PANTHER" id="PTHR12121">
    <property type="entry name" value="CARBON CATABOLITE REPRESSOR PROTEIN 4"/>
    <property type="match status" value="1"/>
</dbReference>
<dbReference type="GO" id="GO:0000175">
    <property type="term" value="F:3'-5'-RNA exonuclease activity"/>
    <property type="evidence" value="ECO:0007669"/>
    <property type="project" value="TreeGrafter"/>
</dbReference>
<dbReference type="Pfam" id="PF03372">
    <property type="entry name" value="Exo_endo_phos"/>
    <property type="match status" value="1"/>
</dbReference>
<comment type="caution">
    <text evidence="3">The sequence shown here is derived from an EMBL/GenBank/DDBJ whole genome shotgun (WGS) entry which is preliminary data.</text>
</comment>
<evidence type="ECO:0000313" key="3">
    <source>
        <dbReference type="EMBL" id="GFH11977.1"/>
    </source>
</evidence>
<evidence type="ECO:0000259" key="2">
    <source>
        <dbReference type="Pfam" id="PF03372"/>
    </source>
</evidence>
<dbReference type="InterPro" id="IPR050410">
    <property type="entry name" value="CCR4/nocturin_mRNA_transcr"/>
</dbReference>
<organism evidence="3 4">
    <name type="scientific">Haematococcus lacustris</name>
    <name type="common">Green alga</name>
    <name type="synonym">Haematococcus pluvialis</name>
    <dbReference type="NCBI Taxonomy" id="44745"/>
    <lineage>
        <taxon>Eukaryota</taxon>
        <taxon>Viridiplantae</taxon>
        <taxon>Chlorophyta</taxon>
        <taxon>core chlorophytes</taxon>
        <taxon>Chlorophyceae</taxon>
        <taxon>CS clade</taxon>
        <taxon>Chlamydomonadales</taxon>
        <taxon>Haematococcaceae</taxon>
        <taxon>Haematococcus</taxon>
    </lineage>
</organism>
<feature type="domain" description="Endonuclease/exonuclease/phosphatase" evidence="2">
    <location>
        <begin position="37"/>
        <end position="195"/>
    </location>
</feature>
<feature type="region of interest" description="Disordered" evidence="1">
    <location>
        <begin position="96"/>
        <end position="124"/>
    </location>
</feature>
<feature type="non-terminal residue" evidence="3">
    <location>
        <position position="1"/>
    </location>
</feature>
<dbReference type="SUPFAM" id="SSF56219">
    <property type="entry name" value="DNase I-like"/>
    <property type="match status" value="1"/>
</dbReference>
<accession>A0A699YNX1</accession>
<gene>
    <name evidence="3" type="ORF">HaLaN_07583</name>
</gene>
<dbReference type="PANTHER" id="PTHR12121:SF100">
    <property type="entry name" value="POLY(A)-SPECIFIC RIBONUCLEASE"/>
    <property type="match status" value="1"/>
</dbReference>
<evidence type="ECO:0000256" key="1">
    <source>
        <dbReference type="SAM" id="MobiDB-lite"/>
    </source>
</evidence>
<feature type="region of interest" description="Disordered" evidence="1">
    <location>
        <begin position="1"/>
        <end position="47"/>
    </location>
</feature>
<feature type="compositionally biased region" description="Low complexity" evidence="1">
    <location>
        <begin position="1"/>
        <end position="16"/>
    </location>
</feature>
<keyword evidence="4" id="KW-1185">Reference proteome</keyword>
<keyword evidence="3" id="KW-0269">Exonuclease</keyword>
<dbReference type="Proteomes" id="UP000485058">
    <property type="component" value="Unassembled WGS sequence"/>
</dbReference>
<sequence length="209" mass="23295">VQQLEQQQVQQQVQQQERLHDKARQGEAHSHNLDGPDLTTGPSPNPWAVDRRYQGAYLPRGGWRRDGCATFWRREKLQYDLEDNVALLLRLAMRSSGGDPAADPDLDHTSTPAQPPQLPQLDQPPLQPPQLVVANTHVCFDPDKGHVKLGQARTLFTAAHELGQPHSCLVVVAGDFNTCPASPLYHFMEQGSLDLMTTQLTALSDLRCR</sequence>
<name>A0A699YNX1_HAELA</name>
<dbReference type="InterPro" id="IPR036691">
    <property type="entry name" value="Endo/exonu/phosph_ase_sf"/>
</dbReference>
<dbReference type="Gene3D" id="3.60.10.10">
    <property type="entry name" value="Endonuclease/exonuclease/phosphatase"/>
    <property type="match status" value="1"/>
</dbReference>
<dbReference type="InterPro" id="IPR005135">
    <property type="entry name" value="Endo/exonuclease/phosphatase"/>
</dbReference>
<keyword evidence="3" id="KW-0378">Hydrolase</keyword>
<protein>
    <submittedName>
        <fullName evidence="3">Endo/exonuclease/phosphatase domain-containing protein</fullName>
    </submittedName>
</protein>
<dbReference type="EMBL" id="BLLF01000455">
    <property type="protein sequence ID" value="GFH11977.1"/>
    <property type="molecule type" value="Genomic_DNA"/>
</dbReference>
<evidence type="ECO:0000313" key="4">
    <source>
        <dbReference type="Proteomes" id="UP000485058"/>
    </source>
</evidence>
<dbReference type="AlphaFoldDB" id="A0A699YNX1"/>
<keyword evidence="3" id="KW-0540">Nuclease</keyword>
<feature type="compositionally biased region" description="Basic and acidic residues" evidence="1">
    <location>
        <begin position="17"/>
        <end position="34"/>
    </location>
</feature>